<feature type="non-terminal residue" evidence="2">
    <location>
        <position position="1"/>
    </location>
</feature>
<organism evidence="2 3">
    <name type="scientific">Adineta steineri</name>
    <dbReference type="NCBI Taxonomy" id="433720"/>
    <lineage>
        <taxon>Eukaryota</taxon>
        <taxon>Metazoa</taxon>
        <taxon>Spiralia</taxon>
        <taxon>Gnathifera</taxon>
        <taxon>Rotifera</taxon>
        <taxon>Eurotatoria</taxon>
        <taxon>Bdelloidea</taxon>
        <taxon>Adinetida</taxon>
        <taxon>Adinetidae</taxon>
        <taxon>Adineta</taxon>
    </lineage>
</organism>
<feature type="signal peptide" evidence="1">
    <location>
        <begin position="1"/>
        <end position="18"/>
    </location>
</feature>
<sequence length="86" mass="9977">MAMLVCFIIINSIAIISAQPYFDDVLFDIQNQNRFNNYINGPPPIFNVDRHTQYGYVRGTSYNVDSRDSFYPKYISVFLGIPYARP</sequence>
<evidence type="ECO:0000313" key="2">
    <source>
        <dbReference type="EMBL" id="CAF4286842.1"/>
    </source>
</evidence>
<keyword evidence="1" id="KW-0732">Signal</keyword>
<feature type="chain" id="PRO_5032576924" evidence="1">
    <location>
        <begin position="19"/>
        <end position="86"/>
    </location>
</feature>
<name>A0A820H2C0_9BILA</name>
<dbReference type="Proteomes" id="UP000663868">
    <property type="component" value="Unassembled WGS sequence"/>
</dbReference>
<reference evidence="2" key="1">
    <citation type="submission" date="2021-02" db="EMBL/GenBank/DDBJ databases">
        <authorList>
            <person name="Nowell W R."/>
        </authorList>
    </citation>
    <scope>NUCLEOTIDE SEQUENCE</scope>
</reference>
<accession>A0A820H2C0</accession>
<dbReference type="AlphaFoldDB" id="A0A820H2C0"/>
<dbReference type="EMBL" id="CAJOBB010013173">
    <property type="protein sequence ID" value="CAF4286842.1"/>
    <property type="molecule type" value="Genomic_DNA"/>
</dbReference>
<proteinExistence type="predicted"/>
<gene>
    <name evidence="2" type="ORF">KXQ929_LOCUS44761</name>
</gene>
<evidence type="ECO:0000256" key="1">
    <source>
        <dbReference type="SAM" id="SignalP"/>
    </source>
</evidence>
<protein>
    <submittedName>
        <fullName evidence="2">Uncharacterized protein</fullName>
    </submittedName>
</protein>
<evidence type="ECO:0000313" key="3">
    <source>
        <dbReference type="Proteomes" id="UP000663868"/>
    </source>
</evidence>
<comment type="caution">
    <text evidence="2">The sequence shown here is derived from an EMBL/GenBank/DDBJ whole genome shotgun (WGS) entry which is preliminary data.</text>
</comment>